<evidence type="ECO:0000313" key="1">
    <source>
        <dbReference type="EMBL" id="RXG23725.1"/>
    </source>
</evidence>
<accession>A0A4Q0PAQ1</accession>
<dbReference type="Proteomes" id="UP000289238">
    <property type="component" value="Unassembled WGS sequence"/>
</dbReference>
<organism evidence="1 2">
    <name type="scientific">Leeuwenhoekiella aequorea</name>
    <dbReference type="NCBI Taxonomy" id="283736"/>
    <lineage>
        <taxon>Bacteria</taxon>
        <taxon>Pseudomonadati</taxon>
        <taxon>Bacteroidota</taxon>
        <taxon>Flavobacteriia</taxon>
        <taxon>Flavobacteriales</taxon>
        <taxon>Flavobacteriaceae</taxon>
        <taxon>Leeuwenhoekiella</taxon>
    </lineage>
</organism>
<dbReference type="OrthoDB" id="1490620at2"/>
<reference evidence="1 2" key="1">
    <citation type="submission" date="2018-07" db="EMBL/GenBank/DDBJ databases">
        <title>Leeuwenhoekiella genomics.</title>
        <authorList>
            <person name="Tahon G."/>
            <person name="Willems A."/>
        </authorList>
    </citation>
    <scope>NUCLEOTIDE SEQUENCE [LARGE SCALE GENOMIC DNA]</scope>
    <source>
        <strain evidence="1 2">LMG 22550</strain>
    </source>
</reference>
<name>A0A4Q0PAQ1_9FLAO</name>
<dbReference type="RefSeq" id="WP_128757230.1">
    <property type="nucleotide sequence ID" value="NZ_QOVM01000002.1"/>
</dbReference>
<sequence length="279" mass="32719">MKIKLLSGIVSLALISCGFNDKSKVEISSENSQEEKIAEPEFQNKGHELVYAVAQKVGNKDSLWAKNDVIYTYTYKTPDGKTDVSTEKYLFDGELSYGSYSKHERTLPQLEGVIEQGFDGENYWLRHNDTYLSDEEMMKQVAFNRPTNFYWFTMMQKLLDDGINYEYLNKKTIDSITYDVVKITFDLNEDKPKDIYQVYINEETNLIDRFLFTVADFNVVETPYLMVLEYEEIDNMLIPTSRKYKKSSWDGELTDEPWIYVNWTNIKFDNGLNKDVFTK</sequence>
<comment type="caution">
    <text evidence="1">The sequence shown here is derived from an EMBL/GenBank/DDBJ whole genome shotgun (WGS) entry which is preliminary data.</text>
</comment>
<evidence type="ECO:0000313" key="2">
    <source>
        <dbReference type="Proteomes" id="UP000289238"/>
    </source>
</evidence>
<protein>
    <submittedName>
        <fullName evidence="1">Uncharacterized protein</fullName>
    </submittedName>
</protein>
<dbReference type="PROSITE" id="PS51257">
    <property type="entry name" value="PROKAR_LIPOPROTEIN"/>
    <property type="match status" value="1"/>
</dbReference>
<keyword evidence="2" id="KW-1185">Reference proteome</keyword>
<dbReference type="AlphaFoldDB" id="A0A4Q0PAQ1"/>
<proteinExistence type="predicted"/>
<dbReference type="EMBL" id="QOVM01000002">
    <property type="protein sequence ID" value="RXG23725.1"/>
    <property type="molecule type" value="Genomic_DNA"/>
</dbReference>
<gene>
    <name evidence="1" type="ORF">DSM00_1341</name>
</gene>